<proteinExistence type="predicted"/>
<dbReference type="EMBL" id="NFZS01000002">
    <property type="protein sequence ID" value="RAO76233.1"/>
    <property type="molecule type" value="Genomic_DNA"/>
</dbReference>
<keyword evidence="2" id="KW-1185">Reference proteome</keyword>
<dbReference type="Proteomes" id="UP000248926">
    <property type="component" value="Unassembled WGS sequence"/>
</dbReference>
<sequence>MTDLVIAQFETQFAATSALEKLLSRGMRRDRGVVCSSESVGGSSASSSAPTTVVSRFSHHATPRNEIRAPAEPTDPASFAHATLTVELAGPVALEDIMQIMKRSGACGVHFLINQRLDREDSQWFPEVEYGSPGDVARAVDASR</sequence>
<name>A0A328P4I6_9GAMM</name>
<accession>A0A328P4I6</accession>
<organism evidence="1 2">
    <name type="scientific">Dyella jiangningensis</name>
    <dbReference type="NCBI Taxonomy" id="1379159"/>
    <lineage>
        <taxon>Bacteria</taxon>
        <taxon>Pseudomonadati</taxon>
        <taxon>Pseudomonadota</taxon>
        <taxon>Gammaproteobacteria</taxon>
        <taxon>Lysobacterales</taxon>
        <taxon>Rhodanobacteraceae</taxon>
        <taxon>Dyella</taxon>
    </lineage>
</organism>
<comment type="caution">
    <text evidence="1">The sequence shown here is derived from an EMBL/GenBank/DDBJ whole genome shotgun (WGS) entry which is preliminary data.</text>
</comment>
<protein>
    <submittedName>
        <fullName evidence="1">Uncharacterized protein</fullName>
    </submittedName>
</protein>
<dbReference type="RefSeq" id="WP_111983177.1">
    <property type="nucleotide sequence ID" value="NZ_NFZS01000002.1"/>
</dbReference>
<gene>
    <name evidence="1" type="ORF">CA260_11090</name>
</gene>
<evidence type="ECO:0000313" key="1">
    <source>
        <dbReference type="EMBL" id="RAO76233.1"/>
    </source>
</evidence>
<evidence type="ECO:0000313" key="2">
    <source>
        <dbReference type="Proteomes" id="UP000248926"/>
    </source>
</evidence>
<dbReference type="AlphaFoldDB" id="A0A328P4I6"/>
<reference evidence="1 2" key="1">
    <citation type="journal article" date="2018" name="Genet. Mol. Biol.">
        <title>The genome sequence of Dyella jiangningensis FCAV SCS01 from a lignocellulose-decomposing microbial consortium metagenome reveals potential for biotechnological applications.</title>
        <authorList>
            <person name="Desiderato J.G."/>
            <person name="Alvarenga D.O."/>
            <person name="Constancio M.T.L."/>
            <person name="Alves L.M.C."/>
            <person name="Varani A.M."/>
        </authorList>
    </citation>
    <scope>NUCLEOTIDE SEQUENCE [LARGE SCALE GENOMIC DNA]</scope>
    <source>
        <strain evidence="1 2">FCAV SCS01</strain>
    </source>
</reference>
<dbReference type="OrthoDB" id="5955254at2"/>